<name>A0ABZ2QMJ8_9ACTN</name>
<organism evidence="2 3">
    <name type="scientific">Streptomyces sirii</name>
    <dbReference type="NCBI Taxonomy" id="3127701"/>
    <lineage>
        <taxon>Bacteria</taxon>
        <taxon>Bacillati</taxon>
        <taxon>Actinomycetota</taxon>
        <taxon>Actinomycetes</taxon>
        <taxon>Kitasatosporales</taxon>
        <taxon>Streptomycetaceae</taxon>
        <taxon>Streptomyces</taxon>
    </lineage>
</organism>
<dbReference type="EMBL" id="CP147982">
    <property type="protein sequence ID" value="WXK76269.1"/>
    <property type="molecule type" value="Genomic_DNA"/>
</dbReference>
<evidence type="ECO:0000313" key="2">
    <source>
        <dbReference type="EMBL" id="WXK76269.1"/>
    </source>
</evidence>
<reference evidence="2 3" key="1">
    <citation type="submission" date="2024-03" db="EMBL/GenBank/DDBJ databases">
        <title>The complete genome of Streptomyces sirii sp.nov.</title>
        <authorList>
            <person name="Zakalyukina Y.V."/>
            <person name="Belik A.R."/>
            <person name="Biryukov M.V."/>
            <person name="Baturina O.A."/>
            <person name="Kabilov M.R."/>
        </authorList>
    </citation>
    <scope>NUCLEOTIDE SEQUENCE [LARGE SCALE GENOMIC DNA]</scope>
    <source>
        <strain evidence="2 3">BP-8</strain>
    </source>
</reference>
<sequence>MAFEDGAETGAGGDEEPGGAAGGKRQGASRIRRCPFAEGFGLGGGQLVVTALVGRGDEDQTTVRGDPPVSSGAAGDRMEDAAVSSPERLDI</sequence>
<evidence type="ECO:0000313" key="3">
    <source>
        <dbReference type="Proteomes" id="UP001626628"/>
    </source>
</evidence>
<dbReference type="Proteomes" id="UP001626628">
    <property type="component" value="Chromosome"/>
</dbReference>
<gene>
    <name evidence="2" type="ORF">WAB15_09880</name>
</gene>
<accession>A0ABZ2QMJ8</accession>
<proteinExistence type="predicted"/>
<feature type="region of interest" description="Disordered" evidence="1">
    <location>
        <begin position="56"/>
        <end position="91"/>
    </location>
</feature>
<protein>
    <submittedName>
        <fullName evidence="2">Uncharacterized protein</fullName>
    </submittedName>
</protein>
<keyword evidence="3" id="KW-1185">Reference proteome</keyword>
<feature type="region of interest" description="Disordered" evidence="1">
    <location>
        <begin position="1"/>
        <end position="29"/>
    </location>
</feature>
<evidence type="ECO:0000256" key="1">
    <source>
        <dbReference type="SAM" id="MobiDB-lite"/>
    </source>
</evidence>
<dbReference type="RefSeq" id="WP_407286001.1">
    <property type="nucleotide sequence ID" value="NZ_CP147982.1"/>
</dbReference>